<dbReference type="OrthoDB" id="484211at2"/>
<sequence>MAQEGLTSGKYLTEFQRKLLQKKLMTDISDKYKMRLQIMLLADLGKTQTEIIEILECAPATVRHWMLVAASGKAHNWESSPLGRPKAVNQKYLQRLKELASQSPRECGYFFRRWTANWLSKHLAKEFGIEVSDRHINRLLKEMGLSTRNKPVVSHSQTEKEQIRILDLPQDLWQKLSFNTSHQD</sequence>
<proteinExistence type="predicted"/>
<comment type="caution">
    <text evidence="1">The sequence shown here is derived from an EMBL/GenBank/DDBJ whole genome shotgun (WGS) entry which is preliminary data.</text>
</comment>
<dbReference type="EMBL" id="PVWJ01000124">
    <property type="protein sequence ID" value="PSB01202.1"/>
    <property type="molecule type" value="Genomic_DNA"/>
</dbReference>
<evidence type="ECO:0000313" key="2">
    <source>
        <dbReference type="Proteomes" id="UP000238762"/>
    </source>
</evidence>
<evidence type="ECO:0000313" key="1">
    <source>
        <dbReference type="EMBL" id="PSB01202.1"/>
    </source>
</evidence>
<protein>
    <submittedName>
        <fullName evidence="1">Transposase</fullName>
    </submittedName>
</protein>
<dbReference type="Pfam" id="PF13565">
    <property type="entry name" value="HTH_32"/>
    <property type="match status" value="1"/>
</dbReference>
<dbReference type="Proteomes" id="UP000238762">
    <property type="component" value="Unassembled WGS sequence"/>
</dbReference>
<gene>
    <name evidence="1" type="ORF">C7B64_19605</name>
</gene>
<accession>A0A2T1BYX5</accession>
<dbReference type="InterPro" id="IPR009057">
    <property type="entry name" value="Homeodomain-like_sf"/>
</dbReference>
<keyword evidence="2" id="KW-1185">Reference proteome</keyword>
<reference evidence="1 2" key="1">
    <citation type="submission" date="2018-02" db="EMBL/GenBank/DDBJ databases">
        <authorList>
            <person name="Cohen D.B."/>
            <person name="Kent A.D."/>
        </authorList>
    </citation>
    <scope>NUCLEOTIDE SEQUENCE [LARGE SCALE GENOMIC DNA]</scope>
    <source>
        <strain evidence="1 2">CCAP 1448/3</strain>
    </source>
</reference>
<dbReference type="SUPFAM" id="SSF46689">
    <property type="entry name" value="Homeodomain-like"/>
    <property type="match status" value="1"/>
</dbReference>
<reference evidence="1 2" key="2">
    <citation type="submission" date="2018-03" db="EMBL/GenBank/DDBJ databases">
        <title>The ancient ancestry and fast evolution of plastids.</title>
        <authorList>
            <person name="Moore K.R."/>
            <person name="Magnabosco C."/>
            <person name="Momper L."/>
            <person name="Gold D.A."/>
            <person name="Bosak T."/>
            <person name="Fournier G.P."/>
        </authorList>
    </citation>
    <scope>NUCLEOTIDE SEQUENCE [LARGE SCALE GENOMIC DNA]</scope>
    <source>
        <strain evidence="1 2">CCAP 1448/3</strain>
    </source>
</reference>
<name>A0A2T1BYX5_9CYAN</name>
<organism evidence="1 2">
    <name type="scientific">Merismopedia glauca CCAP 1448/3</name>
    <dbReference type="NCBI Taxonomy" id="1296344"/>
    <lineage>
        <taxon>Bacteria</taxon>
        <taxon>Bacillati</taxon>
        <taxon>Cyanobacteriota</taxon>
        <taxon>Cyanophyceae</taxon>
        <taxon>Synechococcales</taxon>
        <taxon>Merismopediaceae</taxon>
        <taxon>Merismopedia</taxon>
    </lineage>
</organism>
<dbReference type="AlphaFoldDB" id="A0A2T1BYX5"/>